<protein>
    <submittedName>
        <fullName evidence="2">Uncharacterized membrane protein</fullName>
    </submittedName>
</protein>
<evidence type="ECO:0000313" key="2">
    <source>
        <dbReference type="EMBL" id="SEF49116.1"/>
    </source>
</evidence>
<keyword evidence="1" id="KW-1133">Transmembrane helix</keyword>
<accession>A0A1H5SEQ3</accession>
<feature type="transmembrane region" description="Helical" evidence="1">
    <location>
        <begin position="98"/>
        <end position="116"/>
    </location>
</feature>
<evidence type="ECO:0000256" key="1">
    <source>
        <dbReference type="SAM" id="Phobius"/>
    </source>
</evidence>
<name>A0A1H5SEQ3_9HYPH</name>
<feature type="transmembrane region" description="Helical" evidence="1">
    <location>
        <begin position="45"/>
        <end position="62"/>
    </location>
</feature>
<dbReference type="Proteomes" id="UP000236743">
    <property type="component" value="Unassembled WGS sequence"/>
</dbReference>
<keyword evidence="3" id="KW-1185">Reference proteome</keyword>
<gene>
    <name evidence="2" type="ORF">SAMN04488115_101240</name>
</gene>
<dbReference type="Pfam" id="PF10067">
    <property type="entry name" value="DUF2306"/>
    <property type="match status" value="1"/>
</dbReference>
<feature type="transmembrane region" description="Helical" evidence="1">
    <location>
        <begin position="12"/>
        <end position="33"/>
    </location>
</feature>
<dbReference type="AlphaFoldDB" id="A0A1H5SEQ3"/>
<organism evidence="2 3">
    <name type="scientific">Bosea lathyri</name>
    <dbReference type="NCBI Taxonomy" id="1036778"/>
    <lineage>
        <taxon>Bacteria</taxon>
        <taxon>Pseudomonadati</taxon>
        <taxon>Pseudomonadota</taxon>
        <taxon>Alphaproteobacteria</taxon>
        <taxon>Hyphomicrobiales</taxon>
        <taxon>Boseaceae</taxon>
        <taxon>Bosea</taxon>
    </lineage>
</organism>
<sequence length="133" mass="14063">MTLVPIAAAPAAIQLHVAAALIALLAGVVTIALRKGTALHRRIGWAFVVAMGVTALTSLFIMRDGHFSAIHLLTALTVVALPYGVLMRRRGNIRAHRSAMISLLLGLVIAGAFTLMPGRLMHQITLGQASTPR</sequence>
<feature type="transmembrane region" description="Helical" evidence="1">
    <location>
        <begin position="68"/>
        <end position="86"/>
    </location>
</feature>
<keyword evidence="1" id="KW-0472">Membrane</keyword>
<dbReference type="InterPro" id="IPR018750">
    <property type="entry name" value="DUF2306_membrane"/>
</dbReference>
<reference evidence="2 3" key="1">
    <citation type="submission" date="2016-10" db="EMBL/GenBank/DDBJ databases">
        <authorList>
            <person name="de Groot N.N."/>
        </authorList>
    </citation>
    <scope>NUCLEOTIDE SEQUENCE [LARGE SCALE GENOMIC DNA]</scope>
    <source>
        <strain evidence="2 3">DSM 26656</strain>
    </source>
</reference>
<keyword evidence="1" id="KW-0812">Transmembrane</keyword>
<dbReference type="OrthoDB" id="9815686at2"/>
<evidence type="ECO:0000313" key="3">
    <source>
        <dbReference type="Proteomes" id="UP000236743"/>
    </source>
</evidence>
<dbReference type="RefSeq" id="WP_103870644.1">
    <property type="nucleotide sequence ID" value="NZ_FNUY01000001.1"/>
</dbReference>
<proteinExistence type="predicted"/>
<dbReference type="EMBL" id="FNUY01000001">
    <property type="protein sequence ID" value="SEF49116.1"/>
    <property type="molecule type" value="Genomic_DNA"/>
</dbReference>